<dbReference type="PROSITE" id="PS50853">
    <property type="entry name" value="FN3"/>
    <property type="match status" value="2"/>
</dbReference>
<sequence length="1048" mass="114144">MADTCRTTWVYLTRRQILAVQNGFISPQGRHLPYNMGSSHYKADTCHLLIVVLDLWKLVSYVISDCRRYCTLFDRVKINQNERSVGQSLLSSWAQKGPIQVYIAKYNYDPFEFSPNENPEAELPLSAGDYVLIVGEMDEDGFFDGELIDGRQGLVPSNFIEKVEGKYIVDSYEDLLQFHAALLQAGHGYYIPPCPRSLCLDRQLTNSLLISWRGPDPSPGLEIQSYQVLVDGQLKTSVKAAERTKALIEGVSSNTIHRVCVRCLSNRGQSKDAQCTMVVGKGTVLFFFQRDDVYPVPSELKVSHVSPTSASLSWLPGNSNYQHSIIVNGKEVRVVKPGVFRCTLTGLTPGTLHKVTLIAKSISGALNEEKSRKWVENVSATIQFATTAAGTTEPPLNVQVESGPRVGTILLTWLPVTINSSGVCNGVVVTGYHIMADERKVHFVPGPTSDHVVLSSEDFKGHIPSQLTVRTVCKGGLESVDSEVVLLPQVLIQEMAQVPASPSLKPVVAKAGKSPSSDEPKDHDTDDEIEEAFREAQNLHKRISAVSEPYCESSSSELSDIPEVEEDLIACQDPRVSEVSSRLTNQTNYPSQVEKGSPQPAPRKLVPSAVDAGPKEFHAQKPTIGSGKLLAAPARIVPAIEIIRDSSTERGTSADEDIDDSNTPSTHSTPTNVPGKVRVPDAGISASFGDAQNPSAFRHVDQTRHKDNPELAHPSGGIVEGETVDKHRVPRTQPTISHRSQAATADSRPAPDSQNSHHKHVKPWSETSSEHRKHAAGFLPSPISPLEDAGDTDSISGEINTTVDANTVRLFIALFDYDPVTMSPNVDSIDEELPFREGQILKGESLGRLGYIPCNMVSEVQIDDPDIVEQLLQETAEKLGQTNIGKTAHSTVIDDHPDDAQLTPNGVALIPQQGPMELSFKTGDIVMIYGEMDEDGFFTGEVNGQQGLVPSNFLQPADDDGLESSSLTSAARSSFADRICLFSPQVPKIGQQLPASADSNKQSLSVNFSEIKSEGSRAGTLSPADDEKPKKKGGFLNKSKNIFKKFTR</sequence>
<evidence type="ECO:0000256" key="2">
    <source>
        <dbReference type="ARBA" id="ARBA00022443"/>
    </source>
</evidence>
<proteinExistence type="inferred from homology"/>
<dbReference type="EMBL" id="CAJHNH020006334">
    <property type="protein sequence ID" value="CAG5133587.1"/>
    <property type="molecule type" value="Genomic_DNA"/>
</dbReference>
<keyword evidence="9" id="KW-1185">Reference proteome</keyword>
<dbReference type="InterPro" id="IPR001452">
    <property type="entry name" value="SH3_domain"/>
</dbReference>
<dbReference type="InterPro" id="IPR036116">
    <property type="entry name" value="FN3_sf"/>
</dbReference>
<reference evidence="8" key="1">
    <citation type="submission" date="2021-04" db="EMBL/GenBank/DDBJ databases">
        <authorList>
            <consortium name="Molecular Ecology Group"/>
        </authorList>
    </citation>
    <scope>NUCLEOTIDE SEQUENCE</scope>
</reference>
<dbReference type="Proteomes" id="UP000678393">
    <property type="component" value="Unassembled WGS sequence"/>
</dbReference>
<feature type="region of interest" description="Disordered" evidence="5">
    <location>
        <begin position="1008"/>
        <end position="1036"/>
    </location>
</feature>
<dbReference type="OrthoDB" id="4158657at2759"/>
<dbReference type="Pfam" id="PF07653">
    <property type="entry name" value="SH3_2"/>
    <property type="match status" value="1"/>
</dbReference>
<dbReference type="SMART" id="SM00060">
    <property type="entry name" value="FN3"/>
    <property type="match status" value="3"/>
</dbReference>
<dbReference type="InterPro" id="IPR013783">
    <property type="entry name" value="Ig-like_fold"/>
</dbReference>
<feature type="region of interest" description="Disordered" evidence="5">
    <location>
        <begin position="503"/>
        <end position="526"/>
    </location>
</feature>
<keyword evidence="2 4" id="KW-0728">SH3 domain</keyword>
<evidence type="ECO:0000256" key="4">
    <source>
        <dbReference type="PROSITE-ProRule" id="PRU00192"/>
    </source>
</evidence>
<evidence type="ECO:0000256" key="5">
    <source>
        <dbReference type="SAM" id="MobiDB-lite"/>
    </source>
</evidence>
<dbReference type="CDD" id="cd12014">
    <property type="entry name" value="SH3_RIM-BP_1"/>
    <property type="match status" value="1"/>
</dbReference>
<dbReference type="PRINTS" id="PR00452">
    <property type="entry name" value="SH3DOMAIN"/>
</dbReference>
<gene>
    <name evidence="8" type="ORF">CUNI_LOCUS19145</name>
</gene>
<evidence type="ECO:0000259" key="7">
    <source>
        <dbReference type="PROSITE" id="PS50853"/>
    </source>
</evidence>
<feature type="domain" description="SH3" evidence="6">
    <location>
        <begin position="901"/>
        <end position="959"/>
    </location>
</feature>
<evidence type="ECO:0000256" key="1">
    <source>
        <dbReference type="ARBA" id="ARBA00010749"/>
    </source>
</evidence>
<organism evidence="8 9">
    <name type="scientific">Candidula unifasciata</name>
    <dbReference type="NCBI Taxonomy" id="100452"/>
    <lineage>
        <taxon>Eukaryota</taxon>
        <taxon>Metazoa</taxon>
        <taxon>Spiralia</taxon>
        <taxon>Lophotrochozoa</taxon>
        <taxon>Mollusca</taxon>
        <taxon>Gastropoda</taxon>
        <taxon>Heterobranchia</taxon>
        <taxon>Euthyneura</taxon>
        <taxon>Panpulmonata</taxon>
        <taxon>Eupulmonata</taxon>
        <taxon>Stylommatophora</taxon>
        <taxon>Helicina</taxon>
        <taxon>Helicoidea</taxon>
        <taxon>Geomitridae</taxon>
        <taxon>Candidula</taxon>
    </lineage>
</organism>
<dbReference type="FunFam" id="2.30.30.40:FF:000006">
    <property type="entry name" value="RIMS-binding protein 2 isoform X1"/>
    <property type="match status" value="1"/>
</dbReference>
<keyword evidence="3" id="KW-0677">Repeat</keyword>
<dbReference type="SUPFAM" id="SSF50044">
    <property type="entry name" value="SH3-domain"/>
    <property type="match status" value="3"/>
</dbReference>
<feature type="compositionally biased region" description="Polar residues" evidence="5">
    <location>
        <begin position="578"/>
        <end position="591"/>
    </location>
</feature>
<dbReference type="Pfam" id="PF00041">
    <property type="entry name" value="fn3"/>
    <property type="match status" value="1"/>
</dbReference>
<protein>
    <submittedName>
        <fullName evidence="8">Uncharacterized protein</fullName>
    </submittedName>
</protein>
<feature type="region of interest" description="Disordered" evidence="5">
    <location>
        <begin position="575"/>
        <end position="602"/>
    </location>
</feature>
<feature type="compositionally biased region" description="Low complexity" evidence="5">
    <location>
        <begin position="661"/>
        <end position="672"/>
    </location>
</feature>
<evidence type="ECO:0000256" key="3">
    <source>
        <dbReference type="ARBA" id="ARBA00022737"/>
    </source>
</evidence>
<comment type="similarity">
    <text evidence="1">Belongs to the RIMBP family.</text>
</comment>
<dbReference type="GO" id="GO:0045202">
    <property type="term" value="C:synapse"/>
    <property type="evidence" value="ECO:0007669"/>
    <property type="project" value="GOC"/>
</dbReference>
<dbReference type="CDD" id="cd00063">
    <property type="entry name" value="FN3"/>
    <property type="match status" value="2"/>
</dbReference>
<dbReference type="InterPro" id="IPR040325">
    <property type="entry name" value="RIMBP1/2/3"/>
</dbReference>
<dbReference type="Gene3D" id="2.30.30.40">
    <property type="entry name" value="SH3 Domains"/>
    <property type="match status" value="3"/>
</dbReference>
<dbReference type="PANTHER" id="PTHR14234">
    <property type="entry name" value="RIM BINDING PROTEIN-RELATED"/>
    <property type="match status" value="1"/>
</dbReference>
<feature type="region of interest" description="Disordered" evidence="5">
    <location>
        <begin position="642"/>
        <end position="694"/>
    </location>
</feature>
<feature type="compositionally biased region" description="Polar residues" evidence="5">
    <location>
        <begin position="732"/>
        <end position="744"/>
    </location>
</feature>
<dbReference type="SMART" id="SM00326">
    <property type="entry name" value="SH3"/>
    <property type="match status" value="3"/>
</dbReference>
<dbReference type="Pfam" id="PF25523">
    <property type="entry name" value="Ig_RIMBP2"/>
    <property type="match status" value="2"/>
</dbReference>
<feature type="domain" description="Fibronectin type-III" evidence="7">
    <location>
        <begin position="296"/>
        <end position="385"/>
    </location>
</feature>
<dbReference type="InterPro" id="IPR003961">
    <property type="entry name" value="FN3_dom"/>
</dbReference>
<dbReference type="PROSITE" id="PS50002">
    <property type="entry name" value="SH3"/>
    <property type="match status" value="2"/>
</dbReference>
<evidence type="ECO:0000313" key="8">
    <source>
        <dbReference type="EMBL" id="CAG5133587.1"/>
    </source>
</evidence>
<dbReference type="AlphaFoldDB" id="A0A8S3ZVD7"/>
<feature type="domain" description="Fibronectin type-III" evidence="7">
    <location>
        <begin position="192"/>
        <end position="283"/>
    </location>
</feature>
<dbReference type="InterPro" id="IPR036028">
    <property type="entry name" value="SH3-like_dom_sf"/>
</dbReference>
<name>A0A8S3ZVD7_9EUPU</name>
<accession>A0A8S3ZVD7</accession>
<dbReference type="InterPro" id="IPR057884">
    <property type="entry name" value="FN3_RIM-BP1/2/3"/>
</dbReference>
<feature type="region of interest" description="Disordered" evidence="5">
    <location>
        <begin position="706"/>
        <end position="793"/>
    </location>
</feature>
<comment type="caution">
    <text evidence="8">The sequence shown here is derived from an EMBL/GenBank/DDBJ whole genome shotgun (WGS) entry which is preliminary data.</text>
</comment>
<dbReference type="SUPFAM" id="SSF49265">
    <property type="entry name" value="Fibronectin type III"/>
    <property type="match status" value="2"/>
</dbReference>
<dbReference type="Gene3D" id="2.60.40.10">
    <property type="entry name" value="Immunoglobulins"/>
    <property type="match status" value="3"/>
</dbReference>
<dbReference type="Pfam" id="PF14604">
    <property type="entry name" value="SH3_9"/>
    <property type="match status" value="1"/>
</dbReference>
<evidence type="ECO:0000259" key="6">
    <source>
        <dbReference type="PROSITE" id="PS50002"/>
    </source>
</evidence>
<dbReference type="PANTHER" id="PTHR14234:SF19">
    <property type="entry name" value="RIM-BINDING PROTEIN, ISOFORM F"/>
    <property type="match status" value="1"/>
</dbReference>
<feature type="domain" description="SH3" evidence="6">
    <location>
        <begin position="97"/>
        <end position="165"/>
    </location>
</feature>
<evidence type="ECO:0000313" key="9">
    <source>
        <dbReference type="Proteomes" id="UP000678393"/>
    </source>
</evidence>
<dbReference type="GO" id="GO:0007274">
    <property type="term" value="P:neuromuscular synaptic transmission"/>
    <property type="evidence" value="ECO:0007669"/>
    <property type="project" value="TreeGrafter"/>
</dbReference>